<proteinExistence type="predicted"/>
<protein>
    <recommendedName>
        <fullName evidence="3">BACON domain-containing protein</fullName>
    </recommendedName>
</protein>
<dbReference type="Gene3D" id="2.60.40.10">
    <property type="entry name" value="Immunoglobulins"/>
    <property type="match status" value="1"/>
</dbReference>
<dbReference type="RefSeq" id="WP_106042229.1">
    <property type="nucleotide sequence ID" value="NZ_CP027231.1"/>
</dbReference>
<gene>
    <name evidence="1" type="ORF">C4H11_11675</name>
</gene>
<keyword evidence="2" id="KW-1185">Reference proteome</keyword>
<evidence type="ECO:0000313" key="2">
    <source>
        <dbReference type="Proteomes" id="UP000238304"/>
    </source>
</evidence>
<sequence>MNRKLISAFGWQLVLAGVAPLICCLACRNETDVPAILEDTSATLYLAFAAPTDTHSPHTRANSETDIAEVDVLSFKPDAAAPTDMRKGTFYYRAKGVYTRLSVDPATGAAQGKVVVKLKADEDANQTLVLLANARAQVDEAMTSVEYGDPKEQVLERLLVPVKAATGEMDFDRFPMWGELPDQSIRRGYAPPASPVLLLRSTVKFTLALPATSPLHFFRSADELRLYNYRIKGRMAPDNYDPSGMRVLTPTVPAGAGAAPTPPSIRPYNTLLRSDWTGDKGKLGEGSERSFYTLEADNRTAVAASGLDATCLLVQVTFATVHEGAELATRFGRQTGWYRIDFRNYDTGEFIDLLRNHHYRIRVKSVKTPPASTPEEAFEGRHTLECDLVAYNEVEENVAVSPDYKLEVERRWAELPGTNGDTLTVQTENTKGWKITEKPDWLIASPERVTNDAITSLVLRARDNAYRTGTFRLKAGRTEMVFTVVQRKKTPLEYVAELNLAGGRKGSSCLCYLGGGLWSNTLLQWAENHRTDGRSSYYNWYTTTGTSHAECNPANLSLFAESMLRNYHLPTREEWTGVLAQGAELSFGTAVDATVDECVKIGGETHSYRSHYYSTGSGAIYALRFKAGVNPVDGHPLAADNQMLCAYRYVILHPFFAGFSHARLVVSSVWLGEANEAGNPMSAISNPQWWDDRMLEGKVITRIFPVAGGITNFSYLGTYPAVGAPNSLSPADDIGLLGLYWSAGSPDADNGIATRIGAGEAKTGVPAAKWQGLNVRPFLNQ</sequence>
<reference evidence="1 2" key="1">
    <citation type="submission" date="2018-02" db="EMBL/GenBank/DDBJ databases">
        <authorList>
            <person name="Holder M.E."/>
            <person name="Ajami N.J."/>
            <person name="Petrosino J.F."/>
        </authorList>
    </citation>
    <scope>NUCLEOTIDE SEQUENCE [LARGE SCALE GENOMIC DNA]</scope>
    <source>
        <strain evidence="1 2">ATCC 33285</strain>
    </source>
</reference>
<dbReference type="Proteomes" id="UP000238304">
    <property type="component" value="Chromosome"/>
</dbReference>
<accession>A0ABN5INM1</accession>
<dbReference type="EMBL" id="CP027231">
    <property type="protein sequence ID" value="AVM53503.1"/>
    <property type="molecule type" value="Genomic_DNA"/>
</dbReference>
<dbReference type="InterPro" id="IPR013783">
    <property type="entry name" value="Ig-like_fold"/>
</dbReference>
<organism evidence="1 2">
    <name type="scientific">Bacteroides zoogleoformans</name>
    <dbReference type="NCBI Taxonomy" id="28119"/>
    <lineage>
        <taxon>Bacteria</taxon>
        <taxon>Pseudomonadati</taxon>
        <taxon>Bacteroidota</taxon>
        <taxon>Bacteroidia</taxon>
        <taxon>Bacteroidales</taxon>
        <taxon>Bacteroidaceae</taxon>
        <taxon>Bacteroides</taxon>
    </lineage>
</organism>
<evidence type="ECO:0008006" key="3">
    <source>
        <dbReference type="Google" id="ProtNLM"/>
    </source>
</evidence>
<name>A0ABN5INM1_9BACE</name>
<evidence type="ECO:0000313" key="1">
    <source>
        <dbReference type="EMBL" id="AVM53503.1"/>
    </source>
</evidence>